<dbReference type="AlphaFoldDB" id="A0A1N7RLC1"/>
<evidence type="ECO:0000313" key="2">
    <source>
        <dbReference type="Proteomes" id="UP000195569"/>
    </source>
</evidence>
<sequence>MGERGIEVDHSSVRRWVIKLVSLFEKAFHKCKRPVRRKDGDTDRTGAAQFYSLMI</sequence>
<protein>
    <recommendedName>
        <fullName evidence="3">Transposase</fullName>
    </recommendedName>
</protein>
<name>A0A1N7RLC1_9BURK</name>
<keyword evidence="2" id="KW-1185">Reference proteome</keyword>
<accession>A0A1N7RLC1</accession>
<reference evidence="1" key="1">
    <citation type="submission" date="2016-12" db="EMBL/GenBank/DDBJ databases">
        <authorList>
            <person name="Moulin L."/>
        </authorList>
    </citation>
    <scope>NUCLEOTIDE SEQUENCE [LARGE SCALE GENOMIC DNA]</scope>
    <source>
        <strain evidence="1">STM 7183</strain>
    </source>
</reference>
<dbReference type="EMBL" id="CYGY02000007">
    <property type="protein sequence ID" value="SIT35911.1"/>
    <property type="molecule type" value="Genomic_DNA"/>
</dbReference>
<comment type="caution">
    <text evidence="1">The sequence shown here is derived from an EMBL/GenBank/DDBJ whole genome shotgun (WGS) entry which is preliminary data.</text>
</comment>
<evidence type="ECO:0000313" key="1">
    <source>
        <dbReference type="EMBL" id="SIT35911.1"/>
    </source>
</evidence>
<proteinExistence type="predicted"/>
<evidence type="ECO:0008006" key="3">
    <source>
        <dbReference type="Google" id="ProtNLM"/>
    </source>
</evidence>
<organism evidence="1 2">
    <name type="scientific">Paraburkholderia piptadeniae</name>
    <dbReference type="NCBI Taxonomy" id="1701573"/>
    <lineage>
        <taxon>Bacteria</taxon>
        <taxon>Pseudomonadati</taxon>
        <taxon>Pseudomonadota</taxon>
        <taxon>Betaproteobacteria</taxon>
        <taxon>Burkholderiales</taxon>
        <taxon>Burkholderiaceae</taxon>
        <taxon>Paraburkholderia</taxon>
    </lineage>
</organism>
<dbReference type="Proteomes" id="UP000195569">
    <property type="component" value="Unassembled WGS sequence"/>
</dbReference>
<gene>
    <name evidence="1" type="ORF">BN2476_70064</name>
</gene>